<accession>A0A1X2GN36</accession>
<feature type="compositionally biased region" description="Pro residues" evidence="1">
    <location>
        <begin position="399"/>
        <end position="410"/>
    </location>
</feature>
<dbReference type="OrthoDB" id="774557at2759"/>
<dbReference type="EMBL" id="MCGT01000008">
    <property type="protein sequence ID" value="ORX57472.1"/>
    <property type="molecule type" value="Genomic_DNA"/>
</dbReference>
<dbReference type="AlphaFoldDB" id="A0A1X2GN36"/>
<protein>
    <recommendedName>
        <fullName evidence="4">LIM-domain binding protein</fullName>
    </recommendedName>
</protein>
<sequence>MSTPPPMAIQHPRQPMNPMVGDPDHQLRMHQQQQMLQRHRQQQFIQQRFAQDPALAMQQQPRMPQQHPSLPSQVISQQAWMANMLPPHARPTPSPTMDKAFKLMPTGHLTGQGVLRLIQLGDRLAPGDRALQRSFWDGLVHDFFAPEAKLNFGVCNANTNEKQQFEICQSLVARFFLTQYECQVTSIQFHTDQTLEYFLAQGMMVKCPTSSFIYRYTNSSMVVMTGETSMILRLDPNEDCLKIQEWTFSCEKVEEFISRTSLTDFVPPSPKRKKQPAPGSVGKQAPISLVNEWGLPERVYALLKMIDAMSKRGEVGFYSLCQQYPQILPSLLSASDTPITTSDVQSSDMPTSEPTPAPSSTSPETKTNKKDTKKPRQNKRKASTSAGAARKNSKAQPPVSTPLPPAPHPEMPIVTAPMVASPQQQALMHHQLQQQKIFQLQQMQQLPSSPYPQQNIQFNDNMIQAYPSANGSMPADKTYLTTPPSPR</sequence>
<dbReference type="Pfam" id="PF01803">
    <property type="entry name" value="LIM_bind"/>
    <property type="match status" value="1"/>
</dbReference>
<proteinExistence type="predicted"/>
<name>A0A1X2GN36_9FUNG</name>
<evidence type="ECO:0008006" key="4">
    <source>
        <dbReference type="Google" id="ProtNLM"/>
    </source>
</evidence>
<feature type="compositionally biased region" description="Polar residues" evidence="1">
    <location>
        <begin position="334"/>
        <end position="349"/>
    </location>
</feature>
<comment type="caution">
    <text evidence="2">The sequence shown here is derived from an EMBL/GenBank/DDBJ whole genome shotgun (WGS) entry which is preliminary data.</text>
</comment>
<dbReference type="PANTHER" id="PTHR10378">
    <property type="entry name" value="LIM DOMAIN-BINDING PROTEIN"/>
    <property type="match status" value="1"/>
</dbReference>
<feature type="region of interest" description="Disordered" evidence="1">
    <location>
        <begin position="334"/>
        <end position="413"/>
    </location>
</feature>
<organism evidence="2 3">
    <name type="scientific">Hesseltinella vesiculosa</name>
    <dbReference type="NCBI Taxonomy" id="101127"/>
    <lineage>
        <taxon>Eukaryota</taxon>
        <taxon>Fungi</taxon>
        <taxon>Fungi incertae sedis</taxon>
        <taxon>Mucoromycota</taxon>
        <taxon>Mucoromycotina</taxon>
        <taxon>Mucoromycetes</taxon>
        <taxon>Mucorales</taxon>
        <taxon>Cunninghamellaceae</taxon>
        <taxon>Hesseltinella</taxon>
    </lineage>
</organism>
<feature type="compositionally biased region" description="Low complexity" evidence="1">
    <location>
        <begin position="350"/>
        <end position="365"/>
    </location>
</feature>
<gene>
    <name evidence="2" type="ORF">DM01DRAFT_1334090</name>
</gene>
<feature type="compositionally biased region" description="Basic residues" evidence="1">
    <location>
        <begin position="371"/>
        <end position="382"/>
    </location>
</feature>
<evidence type="ECO:0000313" key="2">
    <source>
        <dbReference type="EMBL" id="ORX57472.1"/>
    </source>
</evidence>
<dbReference type="InterPro" id="IPR029005">
    <property type="entry name" value="LIM-bd/SEUSS"/>
</dbReference>
<evidence type="ECO:0000256" key="1">
    <source>
        <dbReference type="SAM" id="MobiDB-lite"/>
    </source>
</evidence>
<dbReference type="Proteomes" id="UP000242146">
    <property type="component" value="Unassembled WGS sequence"/>
</dbReference>
<keyword evidence="3" id="KW-1185">Reference proteome</keyword>
<evidence type="ECO:0000313" key="3">
    <source>
        <dbReference type="Proteomes" id="UP000242146"/>
    </source>
</evidence>
<dbReference type="STRING" id="101127.A0A1X2GN36"/>
<feature type="region of interest" description="Disordered" evidence="1">
    <location>
        <begin position="465"/>
        <end position="487"/>
    </location>
</feature>
<reference evidence="2 3" key="1">
    <citation type="submission" date="2016-07" db="EMBL/GenBank/DDBJ databases">
        <title>Pervasive Adenine N6-methylation of Active Genes in Fungi.</title>
        <authorList>
            <consortium name="DOE Joint Genome Institute"/>
            <person name="Mondo S.J."/>
            <person name="Dannebaum R.O."/>
            <person name="Kuo R.C."/>
            <person name="Labutti K."/>
            <person name="Haridas S."/>
            <person name="Kuo A."/>
            <person name="Salamov A."/>
            <person name="Ahrendt S.R."/>
            <person name="Lipzen A."/>
            <person name="Sullivan W."/>
            <person name="Andreopoulos W.B."/>
            <person name="Clum A."/>
            <person name="Lindquist E."/>
            <person name="Daum C."/>
            <person name="Ramamoorthy G.K."/>
            <person name="Gryganskyi A."/>
            <person name="Culley D."/>
            <person name="Magnuson J.K."/>
            <person name="James T.Y."/>
            <person name="O'Malley M.A."/>
            <person name="Stajich J.E."/>
            <person name="Spatafora J.W."/>
            <person name="Visel A."/>
            <person name="Grigoriev I.V."/>
        </authorList>
    </citation>
    <scope>NUCLEOTIDE SEQUENCE [LARGE SCALE GENOMIC DNA]</scope>
    <source>
        <strain evidence="2 3">NRRL 3301</strain>
    </source>
</reference>